<keyword evidence="1" id="KW-0677">Repeat</keyword>
<feature type="compositionally biased region" description="Basic and acidic residues" evidence="2">
    <location>
        <begin position="240"/>
        <end position="260"/>
    </location>
</feature>
<dbReference type="PANTHER" id="PTHR22708">
    <property type="entry name" value="LEUCINE-RICH REPEAT-CONTAINING PROTEIN 56"/>
    <property type="match status" value="1"/>
</dbReference>
<evidence type="ECO:0000256" key="2">
    <source>
        <dbReference type="SAM" id="MobiDB-lite"/>
    </source>
</evidence>
<evidence type="ECO:0000313" key="5">
    <source>
        <dbReference type="Proteomes" id="UP001470230"/>
    </source>
</evidence>
<feature type="compositionally biased region" description="Polar residues" evidence="2">
    <location>
        <begin position="282"/>
        <end position="291"/>
    </location>
</feature>
<keyword evidence="5" id="KW-1185">Reference proteome</keyword>
<feature type="compositionally biased region" description="Basic and acidic residues" evidence="2">
    <location>
        <begin position="337"/>
        <end position="370"/>
    </location>
</feature>
<feature type="region of interest" description="Disordered" evidence="2">
    <location>
        <begin position="182"/>
        <end position="466"/>
    </location>
</feature>
<dbReference type="InterPro" id="IPR040091">
    <property type="entry name" value="LRRC56"/>
</dbReference>
<accession>A0ABR2K1Q1</accession>
<sequence>MITSEAIIEYGAVGAFHCKDIFDLKGNCKPEDVHTLQCQVDTTESSLSFIGDRFPNLQKLKLNNSIIPNMRDIGCRFTNLKFLSLARCGITSLNGISTISQVLEELYLAFNQIDDCSELVGMDSLVVIDLEENNISDLSNIEFLSTCSNLKSLTLSGNPCVDDPETYRSKVRNLLPKLRYLDEKRLQPKETKPNPRSARIKNEITYKTKKIQPKEPENNLPKETEKVQEKGRDLPNGSNSEKDISKDKEKHQPKEPEAKKPQVNQKGKPQIGESGKEKSHQTPKVNVQPKESQTEKTQAKSNEKVQPKESQAAKTEAKPNEKIQPKESLPAKAQTKPNEKVQSKQKEKQQIKEPEQEKSQPKGSESEKVQIKQKGKLQPKQKGKNQTKESESEKISSKPREKVQSKTDIKKVPKEQDKNQSNSEQKKVQIIEPEEIPKPSTSFQVTEPPAPPPQETFKVKEPQYENDDEVIITEMLDDLIEDRPPTARGNYESKFFKDSFELQQRYKTPIALKTKPHVITPRVPRNKKPRAISSVKKLA</sequence>
<evidence type="ECO:0000256" key="1">
    <source>
        <dbReference type="ARBA" id="ARBA00022737"/>
    </source>
</evidence>
<dbReference type="InterPro" id="IPR001611">
    <property type="entry name" value="Leu-rich_rpt"/>
</dbReference>
<dbReference type="Proteomes" id="UP001470230">
    <property type="component" value="Unassembled WGS sequence"/>
</dbReference>
<feature type="compositionally biased region" description="Basic and acidic residues" evidence="2">
    <location>
        <begin position="386"/>
        <end position="429"/>
    </location>
</feature>
<dbReference type="PROSITE" id="PS51450">
    <property type="entry name" value="LRR"/>
    <property type="match status" value="1"/>
</dbReference>
<dbReference type="SMART" id="SM00446">
    <property type="entry name" value="LRRcap"/>
    <property type="match status" value="1"/>
</dbReference>
<evidence type="ECO:0000313" key="4">
    <source>
        <dbReference type="EMBL" id="KAK8885040.1"/>
    </source>
</evidence>
<evidence type="ECO:0000259" key="3">
    <source>
        <dbReference type="SMART" id="SM00446"/>
    </source>
</evidence>
<dbReference type="InterPro" id="IPR032675">
    <property type="entry name" value="LRR_dom_sf"/>
</dbReference>
<dbReference type="InterPro" id="IPR003603">
    <property type="entry name" value="U2A'_phosphoprotein32A_C"/>
</dbReference>
<dbReference type="SUPFAM" id="SSF52058">
    <property type="entry name" value="L domain-like"/>
    <property type="match status" value="1"/>
</dbReference>
<feature type="domain" description="U2A'/phosphoprotein 32 family A C-terminal" evidence="3">
    <location>
        <begin position="164"/>
        <end position="182"/>
    </location>
</feature>
<dbReference type="Gene3D" id="3.80.10.10">
    <property type="entry name" value="Ribonuclease Inhibitor"/>
    <property type="match status" value="1"/>
</dbReference>
<feature type="compositionally biased region" description="Basic residues" evidence="2">
    <location>
        <begin position="371"/>
        <end position="385"/>
    </location>
</feature>
<organism evidence="4 5">
    <name type="scientific">Tritrichomonas musculus</name>
    <dbReference type="NCBI Taxonomy" id="1915356"/>
    <lineage>
        <taxon>Eukaryota</taxon>
        <taxon>Metamonada</taxon>
        <taxon>Parabasalia</taxon>
        <taxon>Tritrichomonadida</taxon>
        <taxon>Tritrichomonadidae</taxon>
        <taxon>Tritrichomonas</taxon>
    </lineage>
</organism>
<name>A0ABR2K1Q1_9EUKA</name>
<feature type="compositionally biased region" description="Basic and acidic residues" evidence="2">
    <location>
        <begin position="182"/>
        <end position="193"/>
    </location>
</feature>
<gene>
    <name evidence="4" type="ORF">M9Y10_044168</name>
</gene>
<proteinExistence type="predicted"/>
<feature type="compositionally biased region" description="Basic and acidic residues" evidence="2">
    <location>
        <begin position="200"/>
        <end position="233"/>
    </location>
</feature>
<protein>
    <submittedName>
        <fullName evidence="4">Leucine-rich repeat-containing protein 56</fullName>
    </submittedName>
</protein>
<reference evidence="4 5" key="1">
    <citation type="submission" date="2024-04" db="EMBL/GenBank/DDBJ databases">
        <title>Tritrichomonas musculus Genome.</title>
        <authorList>
            <person name="Alves-Ferreira E."/>
            <person name="Grigg M."/>
            <person name="Lorenzi H."/>
            <person name="Galac M."/>
        </authorList>
    </citation>
    <scope>NUCLEOTIDE SEQUENCE [LARGE SCALE GENOMIC DNA]</scope>
    <source>
        <strain evidence="4 5">EAF2021</strain>
    </source>
</reference>
<dbReference type="PANTHER" id="PTHR22708:SF0">
    <property type="entry name" value="LEUCINE-RICH REPEAT-CONTAINING PROTEIN 56"/>
    <property type="match status" value="1"/>
</dbReference>
<feature type="compositionally biased region" description="Basic and acidic residues" evidence="2">
    <location>
        <begin position="315"/>
        <end position="325"/>
    </location>
</feature>
<comment type="caution">
    <text evidence="4">The sequence shown here is derived from an EMBL/GenBank/DDBJ whole genome shotgun (WGS) entry which is preliminary data.</text>
</comment>
<dbReference type="EMBL" id="JAPFFF010000008">
    <property type="protein sequence ID" value="KAK8885040.1"/>
    <property type="molecule type" value="Genomic_DNA"/>
</dbReference>
<feature type="compositionally biased region" description="Basic and acidic residues" evidence="2">
    <location>
        <begin position="292"/>
        <end position="307"/>
    </location>
</feature>